<dbReference type="KEGG" id="val:VDBG_00144"/>
<evidence type="ECO:0000313" key="5">
    <source>
        <dbReference type="Proteomes" id="UP000008698"/>
    </source>
</evidence>
<evidence type="ECO:0000259" key="2">
    <source>
        <dbReference type="Pfam" id="PF09088"/>
    </source>
</evidence>
<dbReference type="HOGENOM" id="CLU_013816_0_0_1"/>
<dbReference type="GO" id="GO:0000339">
    <property type="term" value="F:RNA cap binding"/>
    <property type="evidence" value="ECO:0007669"/>
    <property type="project" value="InterPro"/>
</dbReference>
<dbReference type="GO" id="GO:0003729">
    <property type="term" value="F:mRNA binding"/>
    <property type="evidence" value="ECO:0007669"/>
    <property type="project" value="TreeGrafter"/>
</dbReference>
<dbReference type="GO" id="GO:0005634">
    <property type="term" value="C:nucleus"/>
    <property type="evidence" value="ECO:0007669"/>
    <property type="project" value="TreeGrafter"/>
</dbReference>
<dbReference type="PANTHER" id="PTHR12412:SF2">
    <property type="entry name" value="NUCLEAR CAP-BINDING PROTEIN SUBUNIT 1"/>
    <property type="match status" value="1"/>
</dbReference>
<dbReference type="OrthoDB" id="10252707at2759"/>
<dbReference type="Gene3D" id="1.25.40.180">
    <property type="match status" value="3"/>
</dbReference>
<feature type="domain" description="MIF4G-like type 2" evidence="3">
    <location>
        <begin position="460"/>
        <end position="703"/>
    </location>
</feature>
<dbReference type="AlphaFoldDB" id="C9S8W0"/>
<evidence type="ECO:0000256" key="1">
    <source>
        <dbReference type="SAM" id="MobiDB-lite"/>
    </source>
</evidence>
<dbReference type="OMA" id="CAAEGLM"/>
<dbReference type="Pfam" id="PF09088">
    <property type="entry name" value="MIF4G_like"/>
    <property type="match status" value="1"/>
</dbReference>
<dbReference type="RefSeq" id="XP_003008463.1">
    <property type="nucleotide sequence ID" value="XM_003008417.1"/>
</dbReference>
<dbReference type="InterPro" id="IPR015174">
    <property type="entry name" value="MIF4G-like_typ-2"/>
</dbReference>
<dbReference type="GeneID" id="9528569"/>
<sequence length="718" mass="80903">MGDYDRRRNGGGGGGGGHNRKRRYREDDEQDYRQQRRRHEPPPLPVRIRKQLLNIAESPLRRWHEEVQSIAHIVADNVDDTELRENFIDLVLQLAVEQPLKTPFTAAVILFINTLRPEIVEDILGRLSIATETKIREGHWRDAKLLLKLFACLQSCLGGDGIFPILEELLGRALDLQTASSEDTIGTELVKIILLTIPYIMAAHPEQWQHKAAQLMGSTEIIASEPHPLQALIDPFIPEAEGAATGSASIISLLQRSYNPRLLMGGNWLACLGRGRCLWRRSRPWRSSRTPRSTTCQSLLFPKRPCWGHGPLSRSALSSVYARSGHSLLCPPAPDLRFFSGSGEALRGLDPTFLTLTAMPRLGSWPDVRLPLFRIQRLGRGAKPFLDWFAHHLSNFGFTWKWTEWVNDVFLPDIHPSKAFIRGALDKEIRLSFAQRIKNTLPEEYQSLISPDTEKDVPDFKFSDETTPFSAEGRELAALLKRKVPDEEFQPVLDRIHAAATEHSLDALVTSTDVFVTAVCWVGSKSLSHVLACIERVKDRLLDIGAASEAARAQIITAVMAYWRAQPGVAISIIEKLLNYSILTPLSVIEWSLVYNHSEREGDALAEAHVFELVSNTVTKVTGRVRQIMTAPELDADAEASKELDKKAMRDLFTSLKDALSSWKAGIKDEMLDEPNSEERKAHLQRWGARWLRVFERKSAIEEAFLLDVKNTAQNPFE</sequence>
<dbReference type="STRING" id="526221.C9S8W0"/>
<dbReference type="GO" id="GO:0006406">
    <property type="term" value="P:mRNA export from nucleus"/>
    <property type="evidence" value="ECO:0007669"/>
    <property type="project" value="InterPro"/>
</dbReference>
<dbReference type="eggNOG" id="KOG1104">
    <property type="taxonomic scope" value="Eukaryota"/>
</dbReference>
<dbReference type="GO" id="GO:0005846">
    <property type="term" value="C:nuclear cap binding complex"/>
    <property type="evidence" value="ECO:0007669"/>
    <property type="project" value="InterPro"/>
</dbReference>
<dbReference type="EMBL" id="DS985214">
    <property type="protein sequence ID" value="EEY14037.1"/>
    <property type="molecule type" value="Genomic_DNA"/>
</dbReference>
<protein>
    <submittedName>
        <fullName evidence="4">Cap binding protein</fullName>
    </submittedName>
</protein>
<dbReference type="InterPro" id="IPR015172">
    <property type="entry name" value="MIF4G-like_typ-1"/>
</dbReference>
<gene>
    <name evidence="4" type="ORF">VDBG_00144</name>
</gene>
<dbReference type="PANTHER" id="PTHR12412">
    <property type="entry name" value="CAP BINDING PROTEIN"/>
    <property type="match status" value="1"/>
</dbReference>
<dbReference type="SUPFAM" id="SSF48371">
    <property type="entry name" value="ARM repeat"/>
    <property type="match status" value="3"/>
</dbReference>
<dbReference type="GO" id="GO:0000184">
    <property type="term" value="P:nuclear-transcribed mRNA catabolic process, nonsense-mediated decay"/>
    <property type="evidence" value="ECO:0007669"/>
    <property type="project" value="TreeGrafter"/>
</dbReference>
<dbReference type="Proteomes" id="UP000008698">
    <property type="component" value="Unassembled WGS sequence"/>
</dbReference>
<reference evidence="5" key="1">
    <citation type="journal article" date="2011" name="PLoS Pathog.">
        <title>Comparative genomics yields insights into niche adaptation of plant vascular wilt pathogens.</title>
        <authorList>
            <person name="Klosterman S.J."/>
            <person name="Subbarao K.V."/>
            <person name="Kang S."/>
            <person name="Veronese P."/>
            <person name="Gold S.E."/>
            <person name="Thomma B.P.H.J."/>
            <person name="Chen Z."/>
            <person name="Henrissat B."/>
            <person name="Lee Y.-H."/>
            <person name="Park J."/>
            <person name="Garcia-Pedrajas M.D."/>
            <person name="Barbara D.J."/>
            <person name="Anchieta A."/>
            <person name="de Jonge R."/>
            <person name="Santhanam P."/>
            <person name="Maruthachalam K."/>
            <person name="Atallah Z."/>
            <person name="Amyotte S.G."/>
            <person name="Paz Z."/>
            <person name="Inderbitzin P."/>
            <person name="Hayes R.J."/>
            <person name="Heiman D.I."/>
            <person name="Young S."/>
            <person name="Zeng Q."/>
            <person name="Engels R."/>
            <person name="Galagan J."/>
            <person name="Cuomo C.A."/>
            <person name="Dobinson K.F."/>
            <person name="Ma L.-J."/>
        </authorList>
    </citation>
    <scope>NUCLEOTIDE SEQUENCE [LARGE SCALE GENOMIC DNA]</scope>
    <source>
        <strain evidence="5">VaMs.102 / ATCC MYA-4576 / FGSC 10136</strain>
    </source>
</reference>
<accession>C9S8W0</accession>
<name>C9S8W0_VERA1</name>
<evidence type="ECO:0000259" key="3">
    <source>
        <dbReference type="Pfam" id="PF09090"/>
    </source>
</evidence>
<dbReference type="Pfam" id="PF09090">
    <property type="entry name" value="MIF4G_like_2"/>
    <property type="match status" value="1"/>
</dbReference>
<feature type="region of interest" description="Disordered" evidence="1">
    <location>
        <begin position="1"/>
        <end position="44"/>
    </location>
</feature>
<organism evidence="5">
    <name type="scientific">Verticillium alfalfae (strain VaMs.102 / ATCC MYA-4576 / FGSC 10136)</name>
    <name type="common">Verticillium wilt of alfalfa</name>
    <name type="synonym">Verticillium albo-atrum</name>
    <dbReference type="NCBI Taxonomy" id="526221"/>
    <lineage>
        <taxon>Eukaryota</taxon>
        <taxon>Fungi</taxon>
        <taxon>Dikarya</taxon>
        <taxon>Ascomycota</taxon>
        <taxon>Pezizomycotina</taxon>
        <taxon>Sordariomycetes</taxon>
        <taxon>Hypocreomycetidae</taxon>
        <taxon>Glomerellales</taxon>
        <taxon>Plectosphaerellaceae</taxon>
        <taxon>Verticillium</taxon>
    </lineage>
</organism>
<evidence type="ECO:0000313" key="4">
    <source>
        <dbReference type="EMBL" id="EEY14037.1"/>
    </source>
</evidence>
<keyword evidence="5" id="KW-1185">Reference proteome</keyword>
<dbReference type="InterPro" id="IPR016024">
    <property type="entry name" value="ARM-type_fold"/>
</dbReference>
<dbReference type="InterPro" id="IPR027159">
    <property type="entry name" value="CBP80"/>
</dbReference>
<proteinExistence type="predicted"/>
<feature type="domain" description="MIF4G-like type 1" evidence="2">
    <location>
        <begin position="384"/>
        <end position="443"/>
    </location>
</feature>